<evidence type="ECO:0000256" key="2">
    <source>
        <dbReference type="SAM" id="Phobius"/>
    </source>
</evidence>
<organism evidence="4 5">
    <name type="scientific">Streptomyces viridochromogenes Tue57</name>
    <dbReference type="NCBI Taxonomy" id="1160705"/>
    <lineage>
        <taxon>Bacteria</taxon>
        <taxon>Bacillati</taxon>
        <taxon>Actinomycetota</taxon>
        <taxon>Actinomycetes</taxon>
        <taxon>Kitasatosporales</taxon>
        <taxon>Streptomycetaceae</taxon>
        <taxon>Streptomyces</taxon>
    </lineage>
</organism>
<evidence type="ECO:0000313" key="4">
    <source>
        <dbReference type="EMBL" id="ELS51614.1"/>
    </source>
</evidence>
<keyword evidence="2" id="KW-0472">Membrane</keyword>
<accession>L8P626</accession>
<dbReference type="RefSeq" id="WP_004002850.1">
    <property type="nucleotide sequence ID" value="NZ_AMLP01000228.1"/>
</dbReference>
<feature type="transmembrane region" description="Helical" evidence="2">
    <location>
        <begin position="115"/>
        <end position="133"/>
    </location>
</feature>
<evidence type="ECO:0000256" key="1">
    <source>
        <dbReference type="SAM" id="MobiDB-lite"/>
    </source>
</evidence>
<feature type="chain" id="PRO_5003995501" description="Excalibur calcium-binding protein" evidence="3">
    <location>
        <begin position="27"/>
        <end position="138"/>
    </location>
</feature>
<name>L8P626_STRVR</name>
<feature type="signal peptide" evidence="3">
    <location>
        <begin position="1"/>
        <end position="26"/>
    </location>
</feature>
<evidence type="ECO:0000313" key="5">
    <source>
        <dbReference type="Proteomes" id="UP000011205"/>
    </source>
</evidence>
<sequence length="138" mass="14290">MRRRTAAVGTLFVIAATLPIAGPAHAQDLDCRDFRFQEEAQAVFDADPTDPHRLDEDQGPDDGIACEVLPRRGGGVTSSTTRPTSSPTPTTVAPTRGARGGLGGASTSGPGGWDIAIGVAFLTGSALTAGYLVKRRRS</sequence>
<keyword evidence="2" id="KW-0812">Transmembrane</keyword>
<evidence type="ECO:0000256" key="3">
    <source>
        <dbReference type="SAM" id="SignalP"/>
    </source>
</evidence>
<feature type="region of interest" description="Disordered" evidence="1">
    <location>
        <begin position="43"/>
        <end position="62"/>
    </location>
</feature>
<feature type="compositionally biased region" description="Gly residues" evidence="1">
    <location>
        <begin position="98"/>
        <end position="109"/>
    </location>
</feature>
<gene>
    <name evidence="4" type="ORF">STVIR_7386</name>
</gene>
<dbReference type="AlphaFoldDB" id="L8P626"/>
<keyword evidence="2" id="KW-1133">Transmembrane helix</keyword>
<dbReference type="Proteomes" id="UP000011205">
    <property type="component" value="Unassembled WGS sequence"/>
</dbReference>
<feature type="compositionally biased region" description="Low complexity" evidence="1">
    <location>
        <begin position="77"/>
        <end position="97"/>
    </location>
</feature>
<evidence type="ECO:0008006" key="6">
    <source>
        <dbReference type="Google" id="ProtNLM"/>
    </source>
</evidence>
<keyword evidence="3" id="KW-0732">Signal</keyword>
<protein>
    <recommendedName>
        <fullName evidence="6">Excalibur calcium-binding protein</fullName>
    </recommendedName>
</protein>
<comment type="caution">
    <text evidence="4">The sequence shown here is derived from an EMBL/GenBank/DDBJ whole genome shotgun (WGS) entry which is preliminary data.</text>
</comment>
<dbReference type="EMBL" id="AMLP01000228">
    <property type="protein sequence ID" value="ELS51614.1"/>
    <property type="molecule type" value="Genomic_DNA"/>
</dbReference>
<dbReference type="PATRIC" id="fig|1160705.3.peg.7295"/>
<reference evidence="4 5" key="1">
    <citation type="journal article" date="2013" name="Genome Announc.">
        <title>Draft Genome Sequence of Streptomyces viridochromogenes Strain Tu57, Producer of Avilamycin.</title>
        <authorList>
            <person name="Gruning B.A."/>
            <person name="Erxleben A."/>
            <person name="Hahnlein A."/>
            <person name="Gunther S."/>
        </authorList>
    </citation>
    <scope>NUCLEOTIDE SEQUENCE [LARGE SCALE GENOMIC DNA]</scope>
    <source>
        <strain evidence="4 5">Tue57</strain>
    </source>
</reference>
<proteinExistence type="predicted"/>
<feature type="region of interest" description="Disordered" evidence="1">
    <location>
        <begin position="70"/>
        <end position="109"/>
    </location>
</feature>